<evidence type="ECO:0008006" key="3">
    <source>
        <dbReference type="Google" id="ProtNLM"/>
    </source>
</evidence>
<evidence type="ECO:0000313" key="1">
    <source>
        <dbReference type="EMBL" id="CAG2216519.1"/>
    </source>
</evidence>
<accession>A0A8S3S7A8</accession>
<reference evidence="1" key="1">
    <citation type="submission" date="2021-03" db="EMBL/GenBank/DDBJ databases">
        <authorList>
            <person name="Bekaert M."/>
        </authorList>
    </citation>
    <scope>NUCLEOTIDE SEQUENCE</scope>
</reference>
<gene>
    <name evidence="1" type="ORF">MEDL_30234</name>
</gene>
<dbReference type="EMBL" id="CAJPWZ010001484">
    <property type="protein sequence ID" value="CAG2216519.1"/>
    <property type="molecule type" value="Genomic_DNA"/>
</dbReference>
<proteinExistence type="predicted"/>
<organism evidence="1 2">
    <name type="scientific">Mytilus edulis</name>
    <name type="common">Blue mussel</name>
    <dbReference type="NCBI Taxonomy" id="6550"/>
    <lineage>
        <taxon>Eukaryota</taxon>
        <taxon>Metazoa</taxon>
        <taxon>Spiralia</taxon>
        <taxon>Lophotrochozoa</taxon>
        <taxon>Mollusca</taxon>
        <taxon>Bivalvia</taxon>
        <taxon>Autobranchia</taxon>
        <taxon>Pteriomorphia</taxon>
        <taxon>Mytilida</taxon>
        <taxon>Mytiloidea</taxon>
        <taxon>Mytilidae</taxon>
        <taxon>Mytilinae</taxon>
        <taxon>Mytilus</taxon>
    </lineage>
</organism>
<name>A0A8S3S7A8_MYTED</name>
<evidence type="ECO:0000313" key="2">
    <source>
        <dbReference type="Proteomes" id="UP000683360"/>
    </source>
</evidence>
<protein>
    <recommendedName>
        <fullName evidence="3">Reverse transcriptase zinc-binding domain-containing protein</fullName>
    </recommendedName>
</protein>
<keyword evidence="2" id="KW-1185">Reference proteome</keyword>
<dbReference type="AlphaFoldDB" id="A0A8S3S7A8"/>
<dbReference type="Proteomes" id="UP000683360">
    <property type="component" value="Unassembled WGS sequence"/>
</dbReference>
<sequence length="209" mass="24427">MARPRKICWHEMWRMDGQKIRFLLRSVYNVIHTPTNLTMWKLIEDSSCKLCGKPANLEHVLSSCRTALKDGRYKWHHDQVIREIAAVLDTQRRGAESSRKTSSKACGILATSDWKIQADVGGKTTFLREISTTTLRPDIVKLVTHINEKNWRTWYFPVKVGCRGFVSQTFWRALRFIWPVRRSLVGKVGRQAEEASGLVWRKREEQWKS</sequence>
<dbReference type="OrthoDB" id="6105566at2759"/>
<comment type="caution">
    <text evidence="1">The sequence shown here is derived from an EMBL/GenBank/DDBJ whole genome shotgun (WGS) entry which is preliminary data.</text>
</comment>